<dbReference type="AlphaFoldDB" id="A0A848ASK8"/>
<sequence length="292" mass="31597">MALNRSSLNRRLFMTAAAGVALLIAYAGYRTLRPGAGRFFGDFFYPYLAVARFAGDQVSNRSLLAYSRPELAAQVEKLMAVNRRLSAEAAAAKEFEEENLQLRRLLKLDPPAAWRYVAAEVILRDPVLWNEHFTIDRGSRDGLTKGSAVISVTPDGRPILVGILENVGARTSEVRTLFSPGLRLSAALGTTGITGIVNAGERQPTSDHVPIGYLPSHLAYTLQEALFTTGYESGIPQGLKIGELSAVEEVNPRYSNALHLSGLLKPAAQLNSIRFLLIAERVRPPAGAGGGR</sequence>
<keyword evidence="3" id="KW-0133">Cell shape</keyword>
<dbReference type="InterPro" id="IPR007221">
    <property type="entry name" value="MreC"/>
</dbReference>
<protein>
    <recommendedName>
        <fullName evidence="2">Cell shape-determining protein MreC</fullName>
    </recommendedName>
    <alternativeName>
        <fullName evidence="4">Cell shape protein MreC</fullName>
    </alternativeName>
</protein>
<dbReference type="InterPro" id="IPR055342">
    <property type="entry name" value="MreC_beta-barrel_core"/>
</dbReference>
<dbReference type="PANTHER" id="PTHR34138">
    <property type="entry name" value="CELL SHAPE-DETERMINING PROTEIN MREC"/>
    <property type="match status" value="1"/>
</dbReference>
<dbReference type="InterPro" id="IPR006311">
    <property type="entry name" value="TAT_signal"/>
</dbReference>
<evidence type="ECO:0000256" key="3">
    <source>
        <dbReference type="ARBA" id="ARBA00022960"/>
    </source>
</evidence>
<dbReference type="OrthoDB" id="9792313at2"/>
<name>A0A848ASK8_9BACT</name>
<evidence type="ECO:0000256" key="4">
    <source>
        <dbReference type="ARBA" id="ARBA00032089"/>
    </source>
</evidence>
<dbReference type="Gene3D" id="2.40.10.350">
    <property type="entry name" value="Rod shape-determining protein MreC, domain 2"/>
    <property type="match status" value="1"/>
</dbReference>
<gene>
    <name evidence="6" type="ORF">HF882_07135</name>
</gene>
<accession>A0A848ASK8</accession>
<dbReference type="Proteomes" id="UP000576225">
    <property type="component" value="Unassembled WGS sequence"/>
</dbReference>
<reference evidence="6 7" key="1">
    <citation type="submission" date="2020-04" db="EMBL/GenBank/DDBJ databases">
        <authorList>
            <person name="Hitch T.C.A."/>
            <person name="Wylensek D."/>
            <person name="Clavel T."/>
        </authorList>
    </citation>
    <scope>NUCLEOTIDE SEQUENCE [LARGE SCALE GENOMIC DNA]</scope>
    <source>
        <strain evidence="6 7">COR2-253-APC-1A</strain>
    </source>
</reference>
<dbReference type="GO" id="GO:0008360">
    <property type="term" value="P:regulation of cell shape"/>
    <property type="evidence" value="ECO:0007669"/>
    <property type="project" value="UniProtKB-KW"/>
</dbReference>
<dbReference type="RefSeq" id="WP_116884636.1">
    <property type="nucleotide sequence ID" value="NZ_CAJKCJ010000040.1"/>
</dbReference>
<feature type="domain" description="Rod shape-determining protein MreC beta-barrel core" evidence="5">
    <location>
        <begin position="121"/>
        <end position="279"/>
    </location>
</feature>
<dbReference type="GeneID" id="78295928"/>
<comment type="similarity">
    <text evidence="1">Belongs to the MreC family.</text>
</comment>
<organism evidence="6 7">
    <name type="scientific">Victivallis vadensis</name>
    <dbReference type="NCBI Taxonomy" id="172901"/>
    <lineage>
        <taxon>Bacteria</taxon>
        <taxon>Pseudomonadati</taxon>
        <taxon>Lentisphaerota</taxon>
        <taxon>Lentisphaeria</taxon>
        <taxon>Victivallales</taxon>
        <taxon>Victivallaceae</taxon>
        <taxon>Victivallis</taxon>
    </lineage>
</organism>
<proteinExistence type="inferred from homology"/>
<dbReference type="Pfam" id="PF04085">
    <property type="entry name" value="MreC"/>
    <property type="match status" value="1"/>
</dbReference>
<evidence type="ECO:0000259" key="5">
    <source>
        <dbReference type="Pfam" id="PF04085"/>
    </source>
</evidence>
<comment type="caution">
    <text evidence="6">The sequence shown here is derived from an EMBL/GenBank/DDBJ whole genome shotgun (WGS) entry which is preliminary data.</text>
</comment>
<evidence type="ECO:0000313" key="6">
    <source>
        <dbReference type="EMBL" id="NMD86355.1"/>
    </source>
</evidence>
<dbReference type="Gene3D" id="2.40.10.340">
    <property type="entry name" value="Rod shape-determining protein MreC, domain 1"/>
    <property type="match status" value="1"/>
</dbReference>
<dbReference type="EMBL" id="JABAEW010000010">
    <property type="protein sequence ID" value="NMD86355.1"/>
    <property type="molecule type" value="Genomic_DNA"/>
</dbReference>
<dbReference type="PANTHER" id="PTHR34138:SF1">
    <property type="entry name" value="CELL SHAPE-DETERMINING PROTEIN MREC"/>
    <property type="match status" value="1"/>
</dbReference>
<dbReference type="InterPro" id="IPR042175">
    <property type="entry name" value="Cell/Rod_MreC_2"/>
</dbReference>
<dbReference type="PROSITE" id="PS51318">
    <property type="entry name" value="TAT"/>
    <property type="match status" value="1"/>
</dbReference>
<dbReference type="InterPro" id="IPR042177">
    <property type="entry name" value="Cell/Rod_1"/>
</dbReference>
<evidence type="ECO:0000256" key="2">
    <source>
        <dbReference type="ARBA" id="ARBA00013855"/>
    </source>
</evidence>
<evidence type="ECO:0000313" key="7">
    <source>
        <dbReference type="Proteomes" id="UP000576225"/>
    </source>
</evidence>
<dbReference type="GO" id="GO:0005886">
    <property type="term" value="C:plasma membrane"/>
    <property type="evidence" value="ECO:0007669"/>
    <property type="project" value="TreeGrafter"/>
</dbReference>
<evidence type="ECO:0000256" key="1">
    <source>
        <dbReference type="ARBA" id="ARBA00009369"/>
    </source>
</evidence>